<evidence type="ECO:0000313" key="3">
    <source>
        <dbReference type="Proteomes" id="UP000032483"/>
    </source>
</evidence>
<accession>A0A0W7TQJ0</accession>
<reference evidence="1" key="1">
    <citation type="submission" date="2015-02" db="EMBL/GenBank/DDBJ databases">
        <title>A novel member of the family Ruminococcaceae isolated from human feces.</title>
        <authorList>
            <person name="Shkoporov A.N."/>
            <person name="Chaplin A.V."/>
            <person name="Motuzova O.V."/>
            <person name="Kafarskaia L.I."/>
            <person name="Khokhlova E.V."/>
            <person name="Efimov B.A."/>
        </authorList>
    </citation>
    <scope>NUCLEOTIDE SEQUENCE [LARGE SCALE GENOMIC DNA]</scope>
    <source>
        <strain evidence="1">585-1</strain>
    </source>
</reference>
<dbReference type="EMBL" id="LMUA01000013">
    <property type="protein sequence ID" value="KUE76067.1"/>
    <property type="molecule type" value="Genomic_DNA"/>
</dbReference>
<protein>
    <submittedName>
        <fullName evidence="1">Uncharacterized protein</fullName>
    </submittedName>
</protein>
<accession>A0A0D8IZJ4</accession>
<evidence type="ECO:0000313" key="4">
    <source>
        <dbReference type="Proteomes" id="UP000053433"/>
    </source>
</evidence>
<dbReference type="Proteomes" id="UP000032483">
    <property type="component" value="Unassembled WGS sequence"/>
</dbReference>
<name>A0A0D8IZJ4_9FIRM</name>
<dbReference type="AlphaFoldDB" id="A0A0D8IZJ4"/>
<proteinExistence type="predicted"/>
<evidence type="ECO:0000313" key="2">
    <source>
        <dbReference type="EMBL" id="KUE76067.1"/>
    </source>
</evidence>
<organism evidence="1 3">
    <name type="scientific">Ruthenibacterium lactatiformans</name>
    <dbReference type="NCBI Taxonomy" id="1550024"/>
    <lineage>
        <taxon>Bacteria</taxon>
        <taxon>Bacillati</taxon>
        <taxon>Bacillota</taxon>
        <taxon>Clostridia</taxon>
        <taxon>Eubacteriales</taxon>
        <taxon>Oscillospiraceae</taxon>
        <taxon>Ruthenibacterium</taxon>
    </lineage>
</organism>
<keyword evidence="3" id="KW-1185">Reference proteome</keyword>
<evidence type="ECO:0000313" key="1">
    <source>
        <dbReference type="EMBL" id="KJF39914.1"/>
    </source>
</evidence>
<gene>
    <name evidence="2" type="ORF">ASJ35_10855</name>
    <name evidence="1" type="ORF">TQ39_09115</name>
</gene>
<dbReference type="Proteomes" id="UP000053433">
    <property type="component" value="Unassembled WGS sequence"/>
</dbReference>
<dbReference type="EMBL" id="JXXK01000011">
    <property type="protein sequence ID" value="KJF39914.1"/>
    <property type="molecule type" value="Genomic_DNA"/>
</dbReference>
<reference evidence="2 4" key="2">
    <citation type="submission" date="2015-10" db="EMBL/GenBank/DDBJ databases">
        <title>A novel member of the family Ruminococcaceae isolated from human faeces.</title>
        <authorList>
            <person name="Shkoporov A.N."/>
            <person name="Chaplin A.V."/>
            <person name="Motuzova O.V."/>
            <person name="Kafarskaia L.I."/>
            <person name="Efimov B.A."/>
        </authorList>
    </citation>
    <scope>NUCLEOTIDE SEQUENCE [LARGE SCALE GENOMIC DNA]</scope>
    <source>
        <strain evidence="2 4">668</strain>
    </source>
</reference>
<sequence length="92" mass="10266">MTPHAVPVRPVRRPDLPVLLPERFFERSDALCRRAPRKMAEKTICKFFCGAVLPLRRKEGAAGRPEAFRRAAVRLNTKLICQGGLCAPVNAV</sequence>
<comment type="caution">
    <text evidence="1">The sequence shown here is derived from an EMBL/GenBank/DDBJ whole genome shotgun (WGS) entry which is preliminary data.</text>
</comment>